<keyword evidence="5 7" id="KW-0808">Transferase</keyword>
<dbReference type="PROSITE" id="PS00839">
    <property type="entry name" value="SUMT_1"/>
    <property type="match status" value="1"/>
</dbReference>
<dbReference type="PANTHER" id="PTHR45790:SF4">
    <property type="entry name" value="COBALT-PRECORRIN-4 C(11)-METHYLTRANSFERASE"/>
    <property type="match status" value="1"/>
</dbReference>
<feature type="domain" description="Tetrapyrrole methylase" evidence="8">
    <location>
        <begin position="5"/>
        <end position="210"/>
    </location>
</feature>
<dbReference type="InterPro" id="IPR003043">
    <property type="entry name" value="Uropor_MeTrfase_CS"/>
</dbReference>
<evidence type="ECO:0000256" key="1">
    <source>
        <dbReference type="ARBA" id="ARBA00004953"/>
    </source>
</evidence>
<dbReference type="InterPro" id="IPR006362">
    <property type="entry name" value="Cbl_synth_CobM/CibF"/>
</dbReference>
<dbReference type="AlphaFoldDB" id="A0A9Q7APH8"/>
<keyword evidence="4 7" id="KW-0489">Methyltransferase</keyword>
<dbReference type="InterPro" id="IPR000878">
    <property type="entry name" value="4pyrrol_Mease"/>
</dbReference>
<dbReference type="GO" id="GO:0009236">
    <property type="term" value="P:cobalamin biosynthetic process"/>
    <property type="evidence" value="ECO:0007669"/>
    <property type="project" value="UniProtKB-KW"/>
</dbReference>
<evidence type="ECO:0000313" key="10">
    <source>
        <dbReference type="Proteomes" id="UP000671879"/>
    </source>
</evidence>
<dbReference type="SUPFAM" id="SSF53790">
    <property type="entry name" value="Tetrapyrrole methylase"/>
    <property type="match status" value="1"/>
</dbReference>
<comment type="pathway">
    <text evidence="1">Cofactor biosynthesis; adenosylcobalamin biosynthesis.</text>
</comment>
<gene>
    <name evidence="9" type="primary">cobM</name>
    <name evidence="9" type="ORF">KAR29_03460</name>
</gene>
<comment type="similarity">
    <text evidence="2 7">Belongs to the precorrin methyltransferase family.</text>
</comment>
<dbReference type="Gene3D" id="3.30.950.10">
    <property type="entry name" value="Methyltransferase, Cobalt-precorrin-4 Transmethylase, Domain 2"/>
    <property type="match status" value="1"/>
</dbReference>
<dbReference type="EC" id="2.1.1.133" evidence="9"/>
<dbReference type="RefSeq" id="WP_274374250.1">
    <property type="nucleotide sequence ID" value="NZ_CP072943.1"/>
</dbReference>
<protein>
    <submittedName>
        <fullName evidence="9">Precorrin-4 C(11)-methyltransferase</fullName>
        <ecNumber evidence="9">2.1.1.133</ecNumber>
    </submittedName>
</protein>
<dbReference type="Pfam" id="PF00590">
    <property type="entry name" value="TP_methylase"/>
    <property type="match status" value="1"/>
</dbReference>
<dbReference type="GO" id="GO:0032259">
    <property type="term" value="P:methylation"/>
    <property type="evidence" value="ECO:0007669"/>
    <property type="project" value="UniProtKB-KW"/>
</dbReference>
<organism evidence="9 10">
    <name type="scientific">Aminithiophilus ramosus</name>
    <dbReference type="NCBI Taxonomy" id="3029084"/>
    <lineage>
        <taxon>Bacteria</taxon>
        <taxon>Thermotogati</taxon>
        <taxon>Synergistota</taxon>
        <taxon>Synergistia</taxon>
        <taxon>Synergistales</taxon>
        <taxon>Aminithiophilaceae</taxon>
        <taxon>Aminithiophilus</taxon>
    </lineage>
</organism>
<evidence type="ECO:0000256" key="4">
    <source>
        <dbReference type="ARBA" id="ARBA00022603"/>
    </source>
</evidence>
<keyword evidence="10" id="KW-1185">Reference proteome</keyword>
<evidence type="ECO:0000313" key="9">
    <source>
        <dbReference type="EMBL" id="QTX32983.1"/>
    </source>
</evidence>
<dbReference type="GO" id="GO:0046026">
    <property type="term" value="F:precorrin-4 C11-methyltransferase activity"/>
    <property type="evidence" value="ECO:0007669"/>
    <property type="project" value="UniProtKB-EC"/>
</dbReference>
<dbReference type="CDD" id="cd11641">
    <property type="entry name" value="Precorrin-4_C11-MT"/>
    <property type="match status" value="1"/>
</dbReference>
<evidence type="ECO:0000256" key="2">
    <source>
        <dbReference type="ARBA" id="ARBA00005879"/>
    </source>
</evidence>
<dbReference type="Gene3D" id="3.40.1010.10">
    <property type="entry name" value="Cobalt-precorrin-4 Transmethylase, Domain 1"/>
    <property type="match status" value="1"/>
</dbReference>
<evidence type="ECO:0000256" key="6">
    <source>
        <dbReference type="ARBA" id="ARBA00022691"/>
    </source>
</evidence>
<dbReference type="PROSITE" id="PS00840">
    <property type="entry name" value="SUMT_2"/>
    <property type="match status" value="1"/>
</dbReference>
<dbReference type="EMBL" id="CP072943">
    <property type="protein sequence ID" value="QTX32983.1"/>
    <property type="molecule type" value="Genomic_DNA"/>
</dbReference>
<accession>A0A9Q7APH8</accession>
<dbReference type="InterPro" id="IPR014776">
    <property type="entry name" value="4pyrrole_Mease_sub2"/>
</dbReference>
<dbReference type="InterPro" id="IPR014777">
    <property type="entry name" value="4pyrrole_Mease_sub1"/>
</dbReference>
<name>A0A9Q7APH8_9BACT</name>
<dbReference type="InterPro" id="IPR035996">
    <property type="entry name" value="4pyrrol_Methylase_sf"/>
</dbReference>
<keyword evidence="6" id="KW-0949">S-adenosyl-L-methionine</keyword>
<evidence type="ECO:0000256" key="5">
    <source>
        <dbReference type="ARBA" id="ARBA00022679"/>
    </source>
</evidence>
<evidence type="ECO:0000259" key="8">
    <source>
        <dbReference type="Pfam" id="PF00590"/>
    </source>
</evidence>
<dbReference type="Proteomes" id="UP000671879">
    <property type="component" value="Chromosome"/>
</dbReference>
<proteinExistence type="inferred from homology"/>
<sequence length="256" mass="27192">MTRSVLFVGAGPGDRRLITVRGREVLEAADLVLYAGSLVSSDLLDWCRDDCRRVDSASLDLEAQVNLMAEAVEAGEKVVRLHTGDPSLYGAIAEQIALLRERAIDVALIPGVSSFQAAAARLGIEYTIPGGTQTVICSRRKGRTSVPDGESLDRLASIGSTLVLFLSSGQVRAVVDDLLAGGRDGTTPAACVYRATWPDERIVRTSLSDLPRAMEEASIVNHALIIVGDCLIAPGGRSRLYDGAFSHGFRRGGSPS</sequence>
<dbReference type="InterPro" id="IPR050161">
    <property type="entry name" value="Siro_Cobalamin_biosynth"/>
</dbReference>
<dbReference type="PANTHER" id="PTHR45790">
    <property type="entry name" value="SIROHEME SYNTHASE-RELATED"/>
    <property type="match status" value="1"/>
</dbReference>
<evidence type="ECO:0000256" key="7">
    <source>
        <dbReference type="RuleBase" id="RU003960"/>
    </source>
</evidence>
<reference evidence="10" key="1">
    <citation type="submission" date="2021-04" db="EMBL/GenBank/DDBJ databases">
        <title>A novel Synergistetes isolate from a pyrite-forming mixed culture.</title>
        <authorList>
            <person name="Bunk B."/>
            <person name="Sproer C."/>
            <person name="Spring S."/>
            <person name="Pester M."/>
        </authorList>
    </citation>
    <scope>NUCLEOTIDE SEQUENCE [LARGE SCALE GENOMIC DNA]</scope>
    <source>
        <strain evidence="10">J.5.4.2-T.3.5.2</strain>
    </source>
</reference>
<keyword evidence="3" id="KW-0169">Cobalamin biosynthesis</keyword>
<dbReference type="KEGG" id="aram:KAR29_03460"/>
<dbReference type="NCBIfam" id="TIGR01465">
    <property type="entry name" value="cobM_cbiF"/>
    <property type="match status" value="1"/>
</dbReference>
<evidence type="ECO:0000256" key="3">
    <source>
        <dbReference type="ARBA" id="ARBA00022573"/>
    </source>
</evidence>